<dbReference type="GO" id="GO:0045252">
    <property type="term" value="C:oxoglutarate dehydrogenase complex"/>
    <property type="evidence" value="ECO:0007669"/>
    <property type="project" value="TreeGrafter"/>
</dbReference>
<name>A0A376F3I5_ENTAS</name>
<dbReference type="Gene3D" id="3.40.50.970">
    <property type="match status" value="1"/>
</dbReference>
<organism evidence="5 6">
    <name type="scientific">Enterobacter asburiae</name>
    <dbReference type="NCBI Taxonomy" id="61645"/>
    <lineage>
        <taxon>Bacteria</taxon>
        <taxon>Pseudomonadati</taxon>
        <taxon>Pseudomonadota</taxon>
        <taxon>Gammaproteobacteria</taxon>
        <taxon>Enterobacterales</taxon>
        <taxon>Enterobacteriaceae</taxon>
        <taxon>Enterobacter</taxon>
        <taxon>Enterobacter cloacae complex</taxon>
    </lineage>
</organism>
<protein>
    <recommendedName>
        <fullName evidence="2">oxoglutarate dehydrogenase (succinyl-transferring)</fullName>
        <ecNumber evidence="2">1.2.4.2</ecNumber>
    </recommendedName>
</protein>
<keyword evidence="4" id="KW-0786">Thiamine pyrophosphate</keyword>
<dbReference type="AlphaFoldDB" id="A0A376F3I5"/>
<gene>
    <name evidence="5" type="primary">sucA_3</name>
    <name evidence="5" type="ORF">NCTC12123_00732</name>
</gene>
<evidence type="ECO:0000256" key="2">
    <source>
        <dbReference type="ARBA" id="ARBA00012280"/>
    </source>
</evidence>
<accession>A0A376F3I5</accession>
<reference evidence="5 6" key="1">
    <citation type="submission" date="2018-06" db="EMBL/GenBank/DDBJ databases">
        <authorList>
            <consortium name="Pathogen Informatics"/>
            <person name="Doyle S."/>
        </authorList>
    </citation>
    <scope>NUCLEOTIDE SEQUENCE [LARGE SCALE GENOMIC DNA]</scope>
    <source>
        <strain evidence="5 6">NCTC12123</strain>
    </source>
</reference>
<dbReference type="EC" id="1.2.4.2" evidence="2"/>
<dbReference type="EMBL" id="UFYI01000007">
    <property type="protein sequence ID" value="STD18553.1"/>
    <property type="molecule type" value="Genomic_DNA"/>
</dbReference>
<evidence type="ECO:0000256" key="3">
    <source>
        <dbReference type="ARBA" id="ARBA00023002"/>
    </source>
</evidence>
<dbReference type="InterPro" id="IPR011603">
    <property type="entry name" value="2oxoglutarate_DH_E1"/>
</dbReference>
<dbReference type="GO" id="GO:0030976">
    <property type="term" value="F:thiamine pyrophosphate binding"/>
    <property type="evidence" value="ECO:0007669"/>
    <property type="project" value="InterPro"/>
</dbReference>
<evidence type="ECO:0000313" key="5">
    <source>
        <dbReference type="EMBL" id="STD18553.1"/>
    </source>
</evidence>
<keyword evidence="3 5" id="KW-0560">Oxidoreductase</keyword>
<dbReference type="GO" id="GO:0006099">
    <property type="term" value="P:tricarboxylic acid cycle"/>
    <property type="evidence" value="ECO:0007669"/>
    <property type="project" value="TreeGrafter"/>
</dbReference>
<evidence type="ECO:0000256" key="1">
    <source>
        <dbReference type="ARBA" id="ARBA00001964"/>
    </source>
</evidence>
<dbReference type="InterPro" id="IPR029061">
    <property type="entry name" value="THDP-binding"/>
</dbReference>
<dbReference type="PANTHER" id="PTHR23152">
    <property type="entry name" value="2-OXOGLUTARATE DEHYDROGENASE"/>
    <property type="match status" value="1"/>
</dbReference>
<dbReference type="GO" id="GO:0004591">
    <property type="term" value="F:oxoglutarate dehydrogenase (succinyl-transferring) activity"/>
    <property type="evidence" value="ECO:0007669"/>
    <property type="project" value="UniProtKB-EC"/>
</dbReference>
<comment type="cofactor">
    <cofactor evidence="1">
        <name>thiamine diphosphate</name>
        <dbReference type="ChEBI" id="CHEBI:58937"/>
    </cofactor>
</comment>
<dbReference type="SUPFAM" id="SSF52518">
    <property type="entry name" value="Thiamin diphosphate-binding fold (THDP-binding)"/>
    <property type="match status" value="1"/>
</dbReference>
<evidence type="ECO:0000313" key="6">
    <source>
        <dbReference type="Proteomes" id="UP000255163"/>
    </source>
</evidence>
<proteinExistence type="predicted"/>
<evidence type="ECO:0000256" key="4">
    <source>
        <dbReference type="ARBA" id="ARBA00023052"/>
    </source>
</evidence>
<dbReference type="Proteomes" id="UP000255163">
    <property type="component" value="Unassembled WGS sequence"/>
</dbReference>
<dbReference type="GO" id="GO:0005829">
    <property type="term" value="C:cytosol"/>
    <property type="evidence" value="ECO:0007669"/>
    <property type="project" value="TreeGrafter"/>
</dbReference>
<dbReference type="PANTHER" id="PTHR23152:SF4">
    <property type="entry name" value="2-OXOADIPATE DEHYDROGENASE COMPLEX COMPONENT E1"/>
    <property type="match status" value="1"/>
</dbReference>
<sequence>MLKELIRHAGKSGTREVVLGMAHRGRLNVLVNVLGKKPQDLFDEFAGKHKEHLGTGDVKYHMGFSSDIETEGVWFTWRWRLTRHTWKSLARWLSVPCVRVWIVWTSRAAIKFCQSPSTVMRRLQGRAWFRKP</sequence>